<dbReference type="GO" id="GO:0004462">
    <property type="term" value="F:lactoylglutathione lyase activity"/>
    <property type="evidence" value="ECO:0007669"/>
    <property type="project" value="InterPro"/>
</dbReference>
<dbReference type="PANTHER" id="PTHR21366">
    <property type="entry name" value="GLYOXALASE FAMILY PROTEIN"/>
    <property type="match status" value="1"/>
</dbReference>
<dbReference type="CDD" id="cd07253">
    <property type="entry name" value="GLOD5"/>
    <property type="match status" value="1"/>
</dbReference>
<comment type="caution">
    <text evidence="3">The sequence shown here is derived from an EMBL/GenBank/DDBJ whole genome shotgun (WGS) entry which is preliminary data.</text>
</comment>
<dbReference type="InterPro" id="IPR037523">
    <property type="entry name" value="VOC_core"/>
</dbReference>
<evidence type="ECO:0000256" key="1">
    <source>
        <dbReference type="ARBA" id="ARBA00022723"/>
    </source>
</evidence>
<sequence>MKISRIDHVVLTVKSIQTTIDFYVRVLGMEVVQFGEGRQALVFGQQKFNLHEAGKEFEPKADQPTPGSIDICLIAETPLSEVIQELQQLGVMIVEGPIRRTGACGPILSIYLRDPDQNLIEISEYVQ</sequence>
<dbReference type="InterPro" id="IPR029068">
    <property type="entry name" value="Glyas_Bleomycin-R_OHBP_Dase"/>
</dbReference>
<dbReference type="SUPFAM" id="SSF54593">
    <property type="entry name" value="Glyoxalase/Bleomycin resistance protein/Dihydroxybiphenyl dioxygenase"/>
    <property type="match status" value="1"/>
</dbReference>
<dbReference type="PROSITE" id="PS51819">
    <property type="entry name" value="VOC"/>
    <property type="match status" value="1"/>
</dbReference>
<dbReference type="InterPro" id="IPR018146">
    <property type="entry name" value="Glyoxalase_1_CS"/>
</dbReference>
<keyword evidence="4" id="KW-1185">Reference proteome</keyword>
<dbReference type="InterPro" id="IPR004360">
    <property type="entry name" value="Glyas_Fos-R_dOase_dom"/>
</dbReference>
<evidence type="ECO:0000313" key="3">
    <source>
        <dbReference type="EMBL" id="MBR7799849.1"/>
    </source>
</evidence>
<dbReference type="AlphaFoldDB" id="A0A941IC59"/>
<gene>
    <name evidence="3" type="ORF">KDM90_07560</name>
</gene>
<keyword evidence="1" id="KW-0479">Metal-binding</keyword>
<dbReference type="Proteomes" id="UP000678545">
    <property type="component" value="Unassembled WGS sequence"/>
</dbReference>
<dbReference type="PROSITE" id="PS00934">
    <property type="entry name" value="GLYOXALASE_I_1"/>
    <property type="match status" value="1"/>
</dbReference>
<dbReference type="PANTHER" id="PTHR21366:SF14">
    <property type="entry name" value="GLYOXALASE DOMAIN-CONTAINING PROTEIN 5"/>
    <property type="match status" value="1"/>
</dbReference>
<protein>
    <submittedName>
        <fullName evidence="3">VOC family protein</fullName>
    </submittedName>
</protein>
<dbReference type="RefSeq" id="WP_212674960.1">
    <property type="nucleotide sequence ID" value="NZ_JAGSPJ010000002.1"/>
</dbReference>
<dbReference type="Gene3D" id="3.10.180.10">
    <property type="entry name" value="2,3-Dihydroxybiphenyl 1,2-Dioxygenase, domain 1"/>
    <property type="match status" value="1"/>
</dbReference>
<evidence type="ECO:0000259" key="2">
    <source>
        <dbReference type="PROSITE" id="PS51819"/>
    </source>
</evidence>
<dbReference type="EMBL" id="JAGSPJ010000002">
    <property type="protein sequence ID" value="MBR7799849.1"/>
    <property type="molecule type" value="Genomic_DNA"/>
</dbReference>
<dbReference type="Pfam" id="PF00903">
    <property type="entry name" value="Glyoxalase"/>
    <property type="match status" value="1"/>
</dbReference>
<proteinExistence type="predicted"/>
<evidence type="ECO:0000313" key="4">
    <source>
        <dbReference type="Proteomes" id="UP000678545"/>
    </source>
</evidence>
<accession>A0A941IC59</accession>
<dbReference type="InterPro" id="IPR050383">
    <property type="entry name" value="GlyoxalaseI/FosfomycinResist"/>
</dbReference>
<reference evidence="3" key="1">
    <citation type="submission" date="2021-04" db="EMBL/GenBank/DDBJ databases">
        <title>novel species isolated from subtropical streams in China.</title>
        <authorList>
            <person name="Lu H."/>
        </authorList>
    </citation>
    <scope>NUCLEOTIDE SEQUENCE</scope>
    <source>
        <strain evidence="3">FT137W</strain>
    </source>
</reference>
<dbReference type="GO" id="GO:0046872">
    <property type="term" value="F:metal ion binding"/>
    <property type="evidence" value="ECO:0007669"/>
    <property type="project" value="UniProtKB-KW"/>
</dbReference>
<name>A0A941IC59_9BURK</name>
<feature type="domain" description="VOC" evidence="2">
    <location>
        <begin position="5"/>
        <end position="125"/>
    </location>
</feature>
<organism evidence="3 4">
    <name type="scientific">Undibacterium fentianense</name>
    <dbReference type="NCBI Taxonomy" id="2828728"/>
    <lineage>
        <taxon>Bacteria</taxon>
        <taxon>Pseudomonadati</taxon>
        <taxon>Pseudomonadota</taxon>
        <taxon>Betaproteobacteria</taxon>
        <taxon>Burkholderiales</taxon>
        <taxon>Oxalobacteraceae</taxon>
        <taxon>Undibacterium</taxon>
    </lineage>
</organism>